<evidence type="ECO:0000256" key="4">
    <source>
        <dbReference type="ARBA" id="ARBA00022840"/>
    </source>
</evidence>
<dbReference type="Proteomes" id="UP001594351">
    <property type="component" value="Unassembled WGS sequence"/>
</dbReference>
<keyword evidence="3 9" id="KW-0418">Kinase</keyword>
<keyword evidence="10" id="KW-1185">Reference proteome</keyword>
<keyword evidence="2 6" id="KW-0547">Nucleotide-binding</keyword>
<dbReference type="PANTHER" id="PTHR24348">
    <property type="entry name" value="SERINE/THREONINE-PROTEIN KINASE UNC-51-RELATED"/>
    <property type="match status" value="1"/>
</dbReference>
<dbReference type="Gene3D" id="1.25.40.10">
    <property type="entry name" value="Tetratricopeptide repeat domain"/>
    <property type="match status" value="2"/>
</dbReference>
<protein>
    <submittedName>
        <fullName evidence="9">Protein kinase</fullName>
    </submittedName>
</protein>
<keyword evidence="1" id="KW-0808">Transferase</keyword>
<organism evidence="9 10">
    <name type="scientific">candidate division CSSED10-310 bacterium</name>
    <dbReference type="NCBI Taxonomy" id="2855610"/>
    <lineage>
        <taxon>Bacteria</taxon>
        <taxon>Bacteria division CSSED10-310</taxon>
    </lineage>
</organism>
<dbReference type="SMART" id="SM00028">
    <property type="entry name" value="TPR"/>
    <property type="match status" value="4"/>
</dbReference>
<dbReference type="PROSITE" id="PS00107">
    <property type="entry name" value="PROTEIN_KINASE_ATP"/>
    <property type="match status" value="1"/>
</dbReference>
<feature type="repeat" description="TPR" evidence="5">
    <location>
        <begin position="423"/>
        <end position="456"/>
    </location>
</feature>
<proteinExistence type="predicted"/>
<evidence type="ECO:0000313" key="9">
    <source>
        <dbReference type="EMBL" id="MFC1852629.1"/>
    </source>
</evidence>
<dbReference type="InterPro" id="IPR008271">
    <property type="entry name" value="Ser/Thr_kinase_AS"/>
</dbReference>
<dbReference type="EMBL" id="JBHPBY010000341">
    <property type="protein sequence ID" value="MFC1852629.1"/>
    <property type="molecule type" value="Genomic_DNA"/>
</dbReference>
<evidence type="ECO:0000256" key="7">
    <source>
        <dbReference type="SAM" id="Coils"/>
    </source>
</evidence>
<dbReference type="PANTHER" id="PTHR24348:SF22">
    <property type="entry name" value="NON-SPECIFIC SERINE_THREONINE PROTEIN KINASE"/>
    <property type="match status" value="1"/>
</dbReference>
<dbReference type="PROSITE" id="PS00108">
    <property type="entry name" value="PROTEIN_KINASE_ST"/>
    <property type="match status" value="1"/>
</dbReference>
<dbReference type="InterPro" id="IPR019734">
    <property type="entry name" value="TPR_rpt"/>
</dbReference>
<dbReference type="SUPFAM" id="SSF56112">
    <property type="entry name" value="Protein kinase-like (PK-like)"/>
    <property type="match status" value="1"/>
</dbReference>
<dbReference type="SUPFAM" id="SSF48452">
    <property type="entry name" value="TPR-like"/>
    <property type="match status" value="2"/>
</dbReference>
<dbReference type="CDD" id="cd14014">
    <property type="entry name" value="STKc_PknB_like"/>
    <property type="match status" value="1"/>
</dbReference>
<dbReference type="InterPro" id="IPR011990">
    <property type="entry name" value="TPR-like_helical_dom_sf"/>
</dbReference>
<dbReference type="InterPro" id="IPR011009">
    <property type="entry name" value="Kinase-like_dom_sf"/>
</dbReference>
<dbReference type="PROSITE" id="PS50005">
    <property type="entry name" value="TPR"/>
    <property type="match status" value="3"/>
</dbReference>
<reference evidence="9 10" key="1">
    <citation type="submission" date="2024-09" db="EMBL/GenBank/DDBJ databases">
        <title>Laminarin stimulates single cell rates of sulfate reduction while oxygen inhibits transcriptomic activity in coastal marine sediment.</title>
        <authorList>
            <person name="Lindsay M."/>
            <person name="Orcutt B."/>
            <person name="Emerson D."/>
            <person name="Stepanauskas R."/>
            <person name="D'Angelo T."/>
        </authorList>
    </citation>
    <scope>NUCLEOTIDE SEQUENCE [LARGE SCALE GENOMIC DNA]</scope>
    <source>
        <strain evidence="9">SAG AM-311-K15</strain>
    </source>
</reference>
<dbReference type="Gene3D" id="1.10.510.10">
    <property type="entry name" value="Transferase(Phosphotransferase) domain 1"/>
    <property type="match status" value="1"/>
</dbReference>
<keyword evidence="7" id="KW-0175">Coiled coil</keyword>
<evidence type="ECO:0000256" key="1">
    <source>
        <dbReference type="ARBA" id="ARBA00022679"/>
    </source>
</evidence>
<dbReference type="PROSITE" id="PS50011">
    <property type="entry name" value="PROTEIN_KINASE_DOM"/>
    <property type="match status" value="1"/>
</dbReference>
<feature type="domain" description="Protein kinase" evidence="8">
    <location>
        <begin position="54"/>
        <end position="312"/>
    </location>
</feature>
<dbReference type="Pfam" id="PF13174">
    <property type="entry name" value="TPR_6"/>
    <property type="match status" value="1"/>
</dbReference>
<dbReference type="GO" id="GO:0016301">
    <property type="term" value="F:kinase activity"/>
    <property type="evidence" value="ECO:0007669"/>
    <property type="project" value="UniProtKB-KW"/>
</dbReference>
<feature type="repeat" description="TPR" evidence="5">
    <location>
        <begin position="529"/>
        <end position="562"/>
    </location>
</feature>
<evidence type="ECO:0000259" key="8">
    <source>
        <dbReference type="PROSITE" id="PS50011"/>
    </source>
</evidence>
<evidence type="ECO:0000256" key="6">
    <source>
        <dbReference type="PROSITE-ProRule" id="PRU10141"/>
    </source>
</evidence>
<keyword evidence="5" id="KW-0802">TPR repeat</keyword>
<name>A0ABV6Z2J5_UNCC1</name>
<dbReference type="InterPro" id="IPR036705">
    <property type="entry name" value="Ribosyl_crysJ1_sf"/>
</dbReference>
<keyword evidence="4 6" id="KW-0067">ATP-binding</keyword>
<dbReference type="InterPro" id="IPR000719">
    <property type="entry name" value="Prot_kinase_dom"/>
</dbReference>
<feature type="coiled-coil region" evidence="7">
    <location>
        <begin position="396"/>
        <end position="423"/>
    </location>
</feature>
<dbReference type="InterPro" id="IPR045269">
    <property type="entry name" value="Atg1-like"/>
</dbReference>
<dbReference type="SUPFAM" id="SSF101478">
    <property type="entry name" value="ADP-ribosylglycohydrolase"/>
    <property type="match status" value="1"/>
</dbReference>
<evidence type="ECO:0000313" key="10">
    <source>
        <dbReference type="Proteomes" id="UP001594351"/>
    </source>
</evidence>
<dbReference type="Pfam" id="PF00069">
    <property type="entry name" value="Pkinase"/>
    <property type="match status" value="1"/>
</dbReference>
<sequence>MKCPRCGNKYPTEIGACPHCVSLKKKTGMRLGRDFISRLFAGDLPHGTPFGTRYDVEGLLGRGGMGIVYKAVDKVLHEKVAIKLLNPLFSSDKDINERFKQEIKLARKINHKNVIRIYDMGTVDGIRYISMEYVQGKDLKDVIRAEGGGLPLNFAILIIRQIAEGLQVAHDLGIIHRDIKPQNILIQKNGEVKILDYGIARLVGTKDLTQTGSLLGSPVYMSPEQASGKETDSRSDIYSFGVIMFEIFTGRIPFLADTPIATALKHVNEQPPRPTSINPDIPIWVENVIIKAMEKDPFSRFQHAKEIVDPVYGLHIDRLSDTDILVCPHCGKHNPLSNSACANCQSFLGREMEDTKGGDILRDEELIVEEKRLLKSASMAFNDGKLQVSKDRLERILILNASNEKAQQMLHEVENKITREKKVNLYHQNALISYQDKKYDDAIALWEKILTFDPNIREARTFLEKAREEQSIYDRIKGHVNKGLQFYNQSEYQRAIVEWEKVIQIDPRNVEAAFFISKTQVLLNFEKRTQNLYKQAEFYLEQKQYEQAIECYQQLSKLDHDNISLALKIDELQDLTKVHSIMQEGLDLYLKHKHEEAISVLNNIFTIDPDNIDAKNYIIQARAKINESVKVKEIFRIGLVHYRDKKWKQAISRFEDVNKFVGPYQKDAGKYIKLAREQLAKETKIKKFLKAGLDIYQQEHKDTASKIWGASAAIKQWENVLEIEPNHKEAKDYIAKAKLIIQRSKLMVESQAMKTSPGVIEIPPTVASETITLKKPAKKVEKTKPFKMYDGLTENIIGAICGGAVGDALGVGTSWLTFGNDYSAPITDYQKNTADRFRAVPRGEVSGEMVLTFKVAGGIINGASFHPKDLLKAMLKFSRQLQWPMEKSTELLLLRLRKGMPWKQAVLVKEDDFAPLYRALIVAMVYIRDEPEMVNRVKSATYLTHKNQDVVACCLAGAFAITYIITFKNQVGKSRTQLIGSTGTQPRWDNNEFLKYICSKIESSNKNMADRIMELMIYSSMPSDRFFETVGMSDKAEETLLSALFCFLKHQDNFTDAVTLAVNARGISKHTAGNRHGIAALTGFLSGAYNGFIDIPHQWINGLMQHDLIFNIASDLCRKFEPK</sequence>
<dbReference type="Gene3D" id="1.10.4080.10">
    <property type="entry name" value="ADP-ribosylation/Crystallin J1"/>
    <property type="match status" value="1"/>
</dbReference>
<dbReference type="Gene3D" id="3.30.200.20">
    <property type="entry name" value="Phosphorylase Kinase, domain 1"/>
    <property type="match status" value="1"/>
</dbReference>
<accession>A0ABV6Z2J5</accession>
<comment type="caution">
    <text evidence="9">The sequence shown here is derived from an EMBL/GenBank/DDBJ whole genome shotgun (WGS) entry which is preliminary data.</text>
</comment>
<gene>
    <name evidence="9" type="ORF">ACFL27_20720</name>
</gene>
<feature type="binding site" evidence="6">
    <location>
        <position position="83"/>
    </location>
    <ligand>
        <name>ATP</name>
        <dbReference type="ChEBI" id="CHEBI:30616"/>
    </ligand>
</feature>
<dbReference type="InterPro" id="IPR017441">
    <property type="entry name" value="Protein_kinase_ATP_BS"/>
</dbReference>
<evidence type="ECO:0000256" key="3">
    <source>
        <dbReference type="ARBA" id="ARBA00022777"/>
    </source>
</evidence>
<dbReference type="InterPro" id="IPR005502">
    <property type="entry name" value="Ribosyl_crysJ1"/>
</dbReference>
<dbReference type="Pfam" id="PF03747">
    <property type="entry name" value="ADP_ribosyl_GH"/>
    <property type="match status" value="1"/>
</dbReference>
<feature type="repeat" description="TPR" evidence="5">
    <location>
        <begin position="476"/>
        <end position="509"/>
    </location>
</feature>
<dbReference type="SMART" id="SM00220">
    <property type="entry name" value="S_TKc"/>
    <property type="match status" value="1"/>
</dbReference>
<evidence type="ECO:0000256" key="2">
    <source>
        <dbReference type="ARBA" id="ARBA00022741"/>
    </source>
</evidence>
<evidence type="ECO:0000256" key="5">
    <source>
        <dbReference type="PROSITE-ProRule" id="PRU00339"/>
    </source>
</evidence>